<feature type="domain" description="HTH asnC-type" evidence="5">
    <location>
        <begin position="182"/>
        <end position="220"/>
    </location>
</feature>
<evidence type="ECO:0000313" key="7">
    <source>
        <dbReference type="Proteomes" id="UP001218629"/>
    </source>
</evidence>
<evidence type="ECO:0000259" key="5">
    <source>
        <dbReference type="Pfam" id="PF13404"/>
    </source>
</evidence>
<dbReference type="Gene3D" id="1.10.10.10">
    <property type="entry name" value="Winged helix-like DNA-binding domain superfamily/Winged helix DNA-binding domain"/>
    <property type="match status" value="2"/>
</dbReference>
<dbReference type="SMART" id="SM00344">
    <property type="entry name" value="HTH_ASNC"/>
    <property type="match status" value="1"/>
</dbReference>
<dbReference type="InterPro" id="IPR019888">
    <property type="entry name" value="Tscrpt_reg_AsnC-like"/>
</dbReference>
<dbReference type="InterPro" id="IPR019887">
    <property type="entry name" value="Tscrpt_reg_AsnC/Lrp_C"/>
</dbReference>
<dbReference type="InterPro" id="IPR000485">
    <property type="entry name" value="AsnC-type_HTH_dom"/>
</dbReference>
<feature type="domain" description="Transcription regulator AsnC/Lrp ligand binding" evidence="4">
    <location>
        <begin position="246"/>
        <end position="314"/>
    </location>
</feature>
<dbReference type="RefSeq" id="WP_275306676.1">
    <property type="nucleotide sequence ID" value="NZ_CP095749.1"/>
</dbReference>
<name>A0ABY8A2J5_9ACTN</name>
<evidence type="ECO:0000256" key="2">
    <source>
        <dbReference type="ARBA" id="ARBA00023125"/>
    </source>
</evidence>
<dbReference type="InterPro" id="IPR036388">
    <property type="entry name" value="WH-like_DNA-bd_sf"/>
</dbReference>
<organism evidence="6 7">
    <name type="scientific">Streptomyces yunnanensis</name>
    <dbReference type="NCBI Taxonomy" id="156453"/>
    <lineage>
        <taxon>Bacteria</taxon>
        <taxon>Bacillati</taxon>
        <taxon>Actinomycetota</taxon>
        <taxon>Actinomycetes</taxon>
        <taxon>Kitasatosporales</taxon>
        <taxon>Streptomycetaceae</taxon>
        <taxon>Streptomyces</taxon>
    </lineage>
</organism>
<keyword evidence="2" id="KW-0238">DNA-binding</keyword>
<evidence type="ECO:0000259" key="4">
    <source>
        <dbReference type="Pfam" id="PF01037"/>
    </source>
</evidence>
<keyword evidence="7" id="KW-1185">Reference proteome</keyword>
<feature type="domain" description="HTH asnC-type" evidence="5">
    <location>
        <begin position="8"/>
        <end position="45"/>
    </location>
</feature>
<dbReference type="InterPro" id="IPR036390">
    <property type="entry name" value="WH_DNA-bd_sf"/>
</dbReference>
<proteinExistence type="predicted"/>
<dbReference type="PANTHER" id="PTHR30154:SF34">
    <property type="entry name" value="TRANSCRIPTIONAL REGULATOR AZLB"/>
    <property type="match status" value="1"/>
</dbReference>
<dbReference type="SUPFAM" id="SSF46785">
    <property type="entry name" value="Winged helix' DNA-binding domain"/>
    <property type="match status" value="2"/>
</dbReference>
<dbReference type="PANTHER" id="PTHR30154">
    <property type="entry name" value="LEUCINE-RESPONSIVE REGULATORY PROTEIN"/>
    <property type="match status" value="1"/>
</dbReference>
<dbReference type="Pfam" id="PF01037">
    <property type="entry name" value="AsnC_trans_reg"/>
    <property type="match status" value="1"/>
</dbReference>
<evidence type="ECO:0000256" key="1">
    <source>
        <dbReference type="ARBA" id="ARBA00023015"/>
    </source>
</evidence>
<dbReference type="Gene3D" id="3.30.70.920">
    <property type="match status" value="1"/>
</dbReference>
<keyword evidence="1" id="KW-0805">Transcription regulation</keyword>
<dbReference type="Proteomes" id="UP001218629">
    <property type="component" value="Chromosome"/>
</dbReference>
<gene>
    <name evidence="6" type="ORF">MOV08_06600</name>
</gene>
<evidence type="ECO:0000256" key="3">
    <source>
        <dbReference type="ARBA" id="ARBA00023163"/>
    </source>
</evidence>
<dbReference type="EMBL" id="CP095749">
    <property type="protein sequence ID" value="WEB39003.1"/>
    <property type="molecule type" value="Genomic_DNA"/>
</dbReference>
<accession>A0ABY8A2J5</accession>
<keyword evidence="3" id="KW-0804">Transcription</keyword>
<evidence type="ECO:0000313" key="6">
    <source>
        <dbReference type="EMBL" id="WEB39003.1"/>
    </source>
</evidence>
<reference evidence="6 7" key="1">
    <citation type="submission" date="2022-03" db="EMBL/GenBank/DDBJ databases">
        <title>Streptomyces yunnanensis P86,complete genome.</title>
        <authorList>
            <person name="Chen S."/>
            <person name="Zhang Q."/>
        </authorList>
    </citation>
    <scope>NUCLEOTIDE SEQUENCE [LARGE SCALE GENOMIC DNA]</scope>
    <source>
        <strain evidence="6 7">P86</strain>
    </source>
</reference>
<dbReference type="SUPFAM" id="SSF54909">
    <property type="entry name" value="Dimeric alpha+beta barrel"/>
    <property type="match status" value="1"/>
</dbReference>
<dbReference type="InterPro" id="IPR011008">
    <property type="entry name" value="Dimeric_a/b-barrel"/>
</dbReference>
<sequence>MQIMRQTLDETDRRIAAALLAAPRASWRALARCLELSERTVVRRVTPLYADGTLRATVVRNPARFPHLIPLALRIRCRPHKIRQVAHALARRADTVWVDVLSGGDEISTIFFLDGPDARNTLLLRDLPATDAVDSWTSHTLLRVFPTAFRWTAGLLSPEERARLTPEPPPPTAPPAPPAPLDLDTALIAALTEDGRATYTELARRAGTTALTARRRLDALVRGQVLRPATEIDLALLGAHAEALLWIAVRPGALQETARILAVHPQVRFCAATTGPANLVVALAAADLDALYTFLTDAVGPLDGVTALDTTPLLATVKRTGLIRHPSRTPGPSDPKEGA</sequence>
<protein>
    <submittedName>
        <fullName evidence="6">AsnC family transcriptional regulator</fullName>
    </submittedName>
</protein>
<dbReference type="Pfam" id="PF13404">
    <property type="entry name" value="HTH_AsnC-type"/>
    <property type="match status" value="2"/>
</dbReference>